<accession>A0A915DLI5</accession>
<proteinExistence type="predicted"/>
<organism evidence="2 3">
    <name type="scientific">Ditylenchus dipsaci</name>
    <dbReference type="NCBI Taxonomy" id="166011"/>
    <lineage>
        <taxon>Eukaryota</taxon>
        <taxon>Metazoa</taxon>
        <taxon>Ecdysozoa</taxon>
        <taxon>Nematoda</taxon>
        <taxon>Chromadorea</taxon>
        <taxon>Rhabditida</taxon>
        <taxon>Tylenchina</taxon>
        <taxon>Tylenchomorpha</taxon>
        <taxon>Sphaerularioidea</taxon>
        <taxon>Anguinidae</taxon>
        <taxon>Anguininae</taxon>
        <taxon>Ditylenchus</taxon>
    </lineage>
</organism>
<feature type="signal peptide" evidence="1">
    <location>
        <begin position="1"/>
        <end position="20"/>
    </location>
</feature>
<dbReference type="Proteomes" id="UP000887574">
    <property type="component" value="Unplaced"/>
</dbReference>
<feature type="chain" id="PRO_5037322452" evidence="1">
    <location>
        <begin position="21"/>
        <end position="74"/>
    </location>
</feature>
<name>A0A915DLI5_9BILA</name>
<keyword evidence="1" id="KW-0732">Signal</keyword>
<keyword evidence="2" id="KW-1185">Reference proteome</keyword>
<evidence type="ECO:0000313" key="2">
    <source>
        <dbReference type="Proteomes" id="UP000887574"/>
    </source>
</evidence>
<protein>
    <submittedName>
        <fullName evidence="3">Uncharacterized protein</fullName>
    </submittedName>
</protein>
<evidence type="ECO:0000256" key="1">
    <source>
        <dbReference type="SAM" id="SignalP"/>
    </source>
</evidence>
<dbReference type="WBParaSite" id="jg20778">
    <property type="protein sequence ID" value="jg20778"/>
    <property type="gene ID" value="jg20778"/>
</dbReference>
<dbReference type="AlphaFoldDB" id="A0A915DLI5"/>
<reference evidence="3" key="1">
    <citation type="submission" date="2022-11" db="UniProtKB">
        <authorList>
            <consortium name="WormBaseParasite"/>
        </authorList>
    </citation>
    <scope>IDENTIFICATION</scope>
</reference>
<sequence length="74" mass="7762">MFSKCLLSVLLLLCLGGLAANRQVKCSSNNDCGGISVCEVGLCTCEANGDCGFGEFCRDDVCTDSILFGDDRKG</sequence>
<evidence type="ECO:0000313" key="3">
    <source>
        <dbReference type="WBParaSite" id="jg20778"/>
    </source>
</evidence>